<reference evidence="2" key="1">
    <citation type="journal article" date="2019" name="Int. J. Syst. Evol. Microbiol.">
        <title>The Global Catalogue of Microorganisms (GCM) 10K type strain sequencing project: providing services to taxonomists for standard genome sequencing and annotation.</title>
        <authorList>
            <consortium name="The Broad Institute Genomics Platform"/>
            <consortium name="The Broad Institute Genome Sequencing Center for Infectious Disease"/>
            <person name="Wu L."/>
            <person name="Ma J."/>
        </authorList>
    </citation>
    <scope>NUCLEOTIDE SEQUENCE [LARGE SCALE GENOMIC DNA]</scope>
    <source>
        <strain evidence="2">CGMCC 4.7106</strain>
    </source>
</reference>
<dbReference type="EMBL" id="JBHSNW010000026">
    <property type="protein sequence ID" value="MFC5820667.1"/>
    <property type="molecule type" value="Genomic_DNA"/>
</dbReference>
<dbReference type="Proteomes" id="UP001596096">
    <property type="component" value="Unassembled WGS sequence"/>
</dbReference>
<dbReference type="RefSeq" id="WP_219546873.1">
    <property type="nucleotide sequence ID" value="NZ_JAHKRN010000029.1"/>
</dbReference>
<organism evidence="1 2">
    <name type="scientific">Nonomuraea harbinensis</name>
    <dbReference type="NCBI Taxonomy" id="1286938"/>
    <lineage>
        <taxon>Bacteria</taxon>
        <taxon>Bacillati</taxon>
        <taxon>Actinomycetota</taxon>
        <taxon>Actinomycetes</taxon>
        <taxon>Streptosporangiales</taxon>
        <taxon>Streptosporangiaceae</taxon>
        <taxon>Nonomuraea</taxon>
    </lineage>
</organism>
<proteinExistence type="predicted"/>
<accession>A0ABW1C5Q1</accession>
<sequence>MQRVIHQEQAAMDRLAQMGLNVEDVHAALKAGQGEAASWSEAAPRVMPGMARWGRINEHLRIRTGRKGWTYENPGGLPLTISPTGEIGIVATTGDVQTGSSTGPAPTTKYAKGATYQKVVEDNEQLPLFFVEPEVGAKLHDAADAPRATWILLYSVTSRGIAVELSLPGKITEQGYVSWWRERILIPAFIFEDVSLGHEQREDGQGFDVAVERR</sequence>
<gene>
    <name evidence="1" type="ORF">ACFPUY_36690</name>
</gene>
<evidence type="ECO:0000313" key="2">
    <source>
        <dbReference type="Proteomes" id="UP001596096"/>
    </source>
</evidence>
<protein>
    <submittedName>
        <fullName evidence="1">Uncharacterized protein</fullName>
    </submittedName>
</protein>
<keyword evidence="2" id="KW-1185">Reference proteome</keyword>
<comment type="caution">
    <text evidence="1">The sequence shown here is derived from an EMBL/GenBank/DDBJ whole genome shotgun (WGS) entry which is preliminary data.</text>
</comment>
<evidence type="ECO:0000313" key="1">
    <source>
        <dbReference type="EMBL" id="MFC5820667.1"/>
    </source>
</evidence>
<name>A0ABW1C5Q1_9ACTN</name>